<organism evidence="5 6">
    <name type="scientific">Jiangella alba</name>
    <dbReference type="NCBI Taxonomy" id="561176"/>
    <lineage>
        <taxon>Bacteria</taxon>
        <taxon>Bacillati</taxon>
        <taxon>Actinomycetota</taxon>
        <taxon>Actinomycetes</taxon>
        <taxon>Jiangellales</taxon>
        <taxon>Jiangellaceae</taxon>
        <taxon>Jiangella</taxon>
    </lineage>
</organism>
<dbReference type="EMBL" id="FNUC01000003">
    <property type="protein sequence ID" value="SEE88922.1"/>
    <property type="molecule type" value="Genomic_DNA"/>
</dbReference>
<protein>
    <submittedName>
        <fullName evidence="5">Carbohydrate ABC transporter ATP-binding protein, CUT1 family</fullName>
    </submittedName>
</protein>
<dbReference type="AlphaFoldDB" id="A0A1H5MHP3"/>
<dbReference type="SMART" id="SM00382">
    <property type="entry name" value="AAA"/>
    <property type="match status" value="1"/>
</dbReference>
<dbReference type="InterPro" id="IPR003439">
    <property type="entry name" value="ABC_transporter-like_ATP-bd"/>
</dbReference>
<dbReference type="GO" id="GO:0043190">
    <property type="term" value="C:ATP-binding cassette (ABC) transporter complex"/>
    <property type="evidence" value="ECO:0007669"/>
    <property type="project" value="UniProtKB-ARBA"/>
</dbReference>
<evidence type="ECO:0000256" key="1">
    <source>
        <dbReference type="ARBA" id="ARBA00022448"/>
    </source>
</evidence>
<dbReference type="SUPFAM" id="SSF52540">
    <property type="entry name" value="P-loop containing nucleoside triphosphate hydrolases"/>
    <property type="match status" value="1"/>
</dbReference>
<dbReference type="FunFam" id="3.40.50.300:FF:000042">
    <property type="entry name" value="Maltose/maltodextrin ABC transporter, ATP-binding protein"/>
    <property type="match status" value="1"/>
</dbReference>
<dbReference type="RefSeq" id="WP_069111742.1">
    <property type="nucleotide sequence ID" value="NZ_FNUC01000003.1"/>
</dbReference>
<evidence type="ECO:0000313" key="6">
    <source>
        <dbReference type="Proteomes" id="UP000181980"/>
    </source>
</evidence>
<dbReference type="PANTHER" id="PTHR42781:SF4">
    <property type="entry name" value="SPERMIDINE_PUTRESCINE IMPORT ATP-BINDING PROTEIN POTA"/>
    <property type="match status" value="1"/>
</dbReference>
<dbReference type="Gene3D" id="3.40.50.300">
    <property type="entry name" value="P-loop containing nucleotide triphosphate hydrolases"/>
    <property type="match status" value="1"/>
</dbReference>
<proteinExistence type="predicted"/>
<dbReference type="GO" id="GO:0005524">
    <property type="term" value="F:ATP binding"/>
    <property type="evidence" value="ECO:0007669"/>
    <property type="project" value="UniProtKB-KW"/>
</dbReference>
<dbReference type="InterPro" id="IPR050093">
    <property type="entry name" value="ABC_SmlMolc_Importer"/>
</dbReference>
<dbReference type="InterPro" id="IPR017871">
    <property type="entry name" value="ABC_transporter-like_CS"/>
</dbReference>
<reference evidence="6" key="1">
    <citation type="submission" date="2016-10" db="EMBL/GenBank/DDBJ databases">
        <authorList>
            <person name="Varghese N."/>
            <person name="Submissions S."/>
        </authorList>
    </citation>
    <scope>NUCLEOTIDE SEQUENCE [LARGE SCALE GENOMIC DNA]</scope>
    <source>
        <strain evidence="6">DSM 45237</strain>
    </source>
</reference>
<dbReference type="PANTHER" id="PTHR42781">
    <property type="entry name" value="SPERMIDINE/PUTRESCINE IMPORT ATP-BINDING PROTEIN POTA"/>
    <property type="match status" value="1"/>
</dbReference>
<dbReference type="SUPFAM" id="SSF50331">
    <property type="entry name" value="MOP-like"/>
    <property type="match status" value="1"/>
</dbReference>
<dbReference type="PROSITE" id="PS00211">
    <property type="entry name" value="ABC_TRANSPORTER_1"/>
    <property type="match status" value="1"/>
</dbReference>
<dbReference type="InterPro" id="IPR003593">
    <property type="entry name" value="AAA+_ATPase"/>
</dbReference>
<evidence type="ECO:0000259" key="4">
    <source>
        <dbReference type="PROSITE" id="PS50893"/>
    </source>
</evidence>
<keyword evidence="6" id="KW-1185">Reference proteome</keyword>
<gene>
    <name evidence="5" type="ORF">SAMN04488561_3191</name>
</gene>
<feature type="domain" description="ABC transporter" evidence="4">
    <location>
        <begin position="21"/>
        <end position="251"/>
    </location>
</feature>
<dbReference type="GO" id="GO:0016887">
    <property type="term" value="F:ATP hydrolysis activity"/>
    <property type="evidence" value="ECO:0007669"/>
    <property type="project" value="InterPro"/>
</dbReference>
<sequence>MTFTHQSGTVPATTEASAPYLRLRAVTKQYPTGGGVAGVDLTVAKGDMLVLLGPSGCGKTTLLRTLAGLLQPDSGAIELDGQDLVSVPTFRRNISMVFQTWALFPTMTVRDNVAFGLKMRHVGKQDRAERVARALELVGLTEFADRLPRQLSGGQQQRVAVARAIVVEPRLILMDEPLSSLDHRIRVQLRAQLKDLQRGLGLTGVYVTHDHTEALALGDRIAVMDAGRIVELGRPVDVFARPTRRYTAEFLGLANVVDVSADGDGYRTAAGARIPGDVTAGRSDVVAVALRPDCVRLSQTDDGGTPGVVRVVEYQPGGVLHDVELTGGARLQALTPVGLSYSIDTPVFVTPEWSKAVPLAD</sequence>
<keyword evidence="3 5" id="KW-0067">ATP-binding</keyword>
<name>A0A1H5MHP3_9ACTN</name>
<evidence type="ECO:0000313" key="5">
    <source>
        <dbReference type="EMBL" id="SEE88922.1"/>
    </source>
</evidence>
<dbReference type="Proteomes" id="UP000181980">
    <property type="component" value="Unassembled WGS sequence"/>
</dbReference>
<dbReference type="InterPro" id="IPR008995">
    <property type="entry name" value="Mo/tungstate-bd_C_term_dom"/>
</dbReference>
<dbReference type="Pfam" id="PF00005">
    <property type="entry name" value="ABC_tran"/>
    <property type="match status" value="1"/>
</dbReference>
<accession>A0A1H5MHP3</accession>
<keyword evidence="2" id="KW-0547">Nucleotide-binding</keyword>
<evidence type="ECO:0000256" key="2">
    <source>
        <dbReference type="ARBA" id="ARBA00022741"/>
    </source>
</evidence>
<evidence type="ECO:0000256" key="3">
    <source>
        <dbReference type="ARBA" id="ARBA00022840"/>
    </source>
</evidence>
<dbReference type="OrthoDB" id="9802264at2"/>
<dbReference type="STRING" id="561176.SAMN04488561_3191"/>
<dbReference type="PROSITE" id="PS50893">
    <property type="entry name" value="ABC_TRANSPORTER_2"/>
    <property type="match status" value="1"/>
</dbReference>
<dbReference type="GO" id="GO:0140359">
    <property type="term" value="F:ABC-type transporter activity"/>
    <property type="evidence" value="ECO:0007669"/>
    <property type="project" value="UniProtKB-ARBA"/>
</dbReference>
<dbReference type="InterPro" id="IPR027417">
    <property type="entry name" value="P-loop_NTPase"/>
</dbReference>
<keyword evidence="1" id="KW-0813">Transport</keyword>